<dbReference type="AlphaFoldDB" id="A0A067D010"/>
<protein>
    <submittedName>
        <fullName evidence="1">Uncharacterized protein</fullName>
    </submittedName>
</protein>
<dbReference type="EMBL" id="KK583196">
    <property type="protein sequence ID" value="KDO32096.1"/>
    <property type="molecule type" value="Genomic_DNA"/>
</dbReference>
<dbReference type="KEGG" id="spar:SPRG_22116"/>
<organism evidence="1 2">
    <name type="scientific">Saprolegnia parasitica (strain CBS 223.65)</name>
    <dbReference type="NCBI Taxonomy" id="695850"/>
    <lineage>
        <taxon>Eukaryota</taxon>
        <taxon>Sar</taxon>
        <taxon>Stramenopiles</taxon>
        <taxon>Oomycota</taxon>
        <taxon>Saprolegniomycetes</taxon>
        <taxon>Saprolegniales</taxon>
        <taxon>Saprolegniaceae</taxon>
        <taxon>Saprolegnia</taxon>
    </lineage>
</organism>
<dbReference type="RefSeq" id="XP_012197418.1">
    <property type="nucleotide sequence ID" value="XM_012342028.1"/>
</dbReference>
<dbReference type="Proteomes" id="UP000030745">
    <property type="component" value="Unassembled WGS sequence"/>
</dbReference>
<name>A0A067D010_SAPPC</name>
<keyword evidence="2" id="KW-1185">Reference proteome</keyword>
<reference evidence="1 2" key="1">
    <citation type="journal article" date="2013" name="PLoS Genet.">
        <title>Distinctive expansion of potential virulence genes in the genome of the oomycete fish pathogen Saprolegnia parasitica.</title>
        <authorList>
            <person name="Jiang R.H."/>
            <person name="de Bruijn I."/>
            <person name="Haas B.J."/>
            <person name="Belmonte R."/>
            <person name="Lobach L."/>
            <person name="Christie J."/>
            <person name="van den Ackerveken G."/>
            <person name="Bottin A."/>
            <person name="Bulone V."/>
            <person name="Diaz-Moreno S.M."/>
            <person name="Dumas B."/>
            <person name="Fan L."/>
            <person name="Gaulin E."/>
            <person name="Govers F."/>
            <person name="Grenville-Briggs L.J."/>
            <person name="Horner N.R."/>
            <person name="Levin J.Z."/>
            <person name="Mammella M."/>
            <person name="Meijer H.J."/>
            <person name="Morris P."/>
            <person name="Nusbaum C."/>
            <person name="Oome S."/>
            <person name="Phillips A.J."/>
            <person name="van Rooyen D."/>
            <person name="Rzeszutek E."/>
            <person name="Saraiva M."/>
            <person name="Secombes C.J."/>
            <person name="Seidl M.F."/>
            <person name="Snel B."/>
            <person name="Stassen J.H."/>
            <person name="Sykes S."/>
            <person name="Tripathy S."/>
            <person name="van den Berg H."/>
            <person name="Vega-Arreguin J.C."/>
            <person name="Wawra S."/>
            <person name="Young S.K."/>
            <person name="Zeng Q."/>
            <person name="Dieguez-Uribeondo J."/>
            <person name="Russ C."/>
            <person name="Tyler B.M."/>
            <person name="van West P."/>
        </authorList>
    </citation>
    <scope>NUCLEOTIDE SEQUENCE [LARGE SCALE GENOMIC DNA]</scope>
    <source>
        <strain evidence="1 2">CBS 223.65</strain>
    </source>
</reference>
<gene>
    <name evidence="1" type="ORF">SPRG_22116</name>
</gene>
<dbReference type="VEuPathDB" id="FungiDB:SPRG_22116"/>
<dbReference type="GeneID" id="24142499"/>
<evidence type="ECO:0000313" key="2">
    <source>
        <dbReference type="Proteomes" id="UP000030745"/>
    </source>
</evidence>
<evidence type="ECO:0000313" key="1">
    <source>
        <dbReference type="EMBL" id="KDO32096.1"/>
    </source>
</evidence>
<sequence>MLQPCVWRATHAPPSRAESLGGGFGLQRDRFMSYHAIGKRVLRWETPVHESSADKPASGKASLAIELPGTLQRRLACTIHRYCYKIEPTLFSIEGRDEVAFAMSALPLQTSINAVCWLDECNVVVGDDDGAMIAINVGLSIFGHSHASFHEVALTDHVGFQWL</sequence>
<proteinExistence type="predicted"/>
<dbReference type="STRING" id="695850.A0A067D010"/>
<dbReference type="OrthoDB" id="67716at2759"/>
<accession>A0A067D010</accession>